<dbReference type="Proteomes" id="UP000827092">
    <property type="component" value="Unassembled WGS sequence"/>
</dbReference>
<comment type="caution">
    <text evidence="1">The sequence shown here is derived from an EMBL/GenBank/DDBJ whole genome shotgun (WGS) entry which is preliminary data.</text>
</comment>
<proteinExistence type="predicted"/>
<dbReference type="AlphaFoldDB" id="A0AAV6VV95"/>
<reference evidence="1 2" key="1">
    <citation type="journal article" date="2022" name="Nat. Ecol. Evol.">
        <title>A masculinizing supergene underlies an exaggerated male reproductive morph in a spider.</title>
        <authorList>
            <person name="Hendrickx F."/>
            <person name="De Corte Z."/>
            <person name="Sonet G."/>
            <person name="Van Belleghem S.M."/>
            <person name="Kostlbacher S."/>
            <person name="Vangestel C."/>
        </authorList>
    </citation>
    <scope>NUCLEOTIDE SEQUENCE [LARGE SCALE GENOMIC DNA]</scope>
    <source>
        <strain evidence="1">W744_W776</strain>
    </source>
</reference>
<gene>
    <name evidence="1" type="ORF">JTE90_022132</name>
</gene>
<evidence type="ECO:0000313" key="2">
    <source>
        <dbReference type="Proteomes" id="UP000827092"/>
    </source>
</evidence>
<name>A0AAV6VV95_9ARAC</name>
<accession>A0AAV6VV95</accession>
<dbReference type="EMBL" id="JAFNEN010000025">
    <property type="protein sequence ID" value="KAG8199682.1"/>
    <property type="molecule type" value="Genomic_DNA"/>
</dbReference>
<evidence type="ECO:0000313" key="1">
    <source>
        <dbReference type="EMBL" id="KAG8199682.1"/>
    </source>
</evidence>
<sequence length="68" mass="7413">MPFPPAWCHCLLVGGFPASSKVMMTSHETRVFTILLSLPSVIIIPVKKLLAITGLHLLGIKSAHHILE</sequence>
<organism evidence="1 2">
    <name type="scientific">Oedothorax gibbosus</name>
    <dbReference type="NCBI Taxonomy" id="931172"/>
    <lineage>
        <taxon>Eukaryota</taxon>
        <taxon>Metazoa</taxon>
        <taxon>Ecdysozoa</taxon>
        <taxon>Arthropoda</taxon>
        <taxon>Chelicerata</taxon>
        <taxon>Arachnida</taxon>
        <taxon>Araneae</taxon>
        <taxon>Araneomorphae</taxon>
        <taxon>Entelegynae</taxon>
        <taxon>Araneoidea</taxon>
        <taxon>Linyphiidae</taxon>
        <taxon>Erigoninae</taxon>
        <taxon>Oedothorax</taxon>
    </lineage>
</organism>
<keyword evidence="2" id="KW-1185">Reference proteome</keyword>
<protein>
    <submittedName>
        <fullName evidence="1">Uncharacterized protein</fullName>
    </submittedName>
</protein>